<evidence type="ECO:0000313" key="2">
    <source>
        <dbReference type="EMBL" id="KAK6974175.1"/>
    </source>
</evidence>
<comment type="caution">
    <text evidence="2">The sequence shown here is derived from an EMBL/GenBank/DDBJ whole genome shotgun (WGS) entry which is preliminary data.</text>
</comment>
<name>A0AAV9Z823_9AGAR</name>
<gene>
    <name evidence="2" type="ORF">R3P38DRAFT_3335882</name>
</gene>
<dbReference type="Proteomes" id="UP001362999">
    <property type="component" value="Unassembled WGS sequence"/>
</dbReference>
<dbReference type="AlphaFoldDB" id="A0AAV9Z823"/>
<evidence type="ECO:0000256" key="1">
    <source>
        <dbReference type="SAM" id="MobiDB-lite"/>
    </source>
</evidence>
<evidence type="ECO:0000313" key="3">
    <source>
        <dbReference type="Proteomes" id="UP001362999"/>
    </source>
</evidence>
<protein>
    <submittedName>
        <fullName evidence="2">CxC2 domain-containing protein</fullName>
    </submittedName>
</protein>
<sequence>MELEQHGRSNEEFDFTLRIEVENVDDVTTYDIACEYFINLEERFKTHFPHLVPRLKKMRWGIPALHVQGHQDSCTYLFGTAYMDCLVSDLANEILEAKKKYIEKRNHFIGLSLSFRDRVPKWRTMSRTPSKVGKEAISVYKHKSTKVPSQTAIFQKMLNDNQMFAQTTIPKTRVAEFMDEGIKIQDLQRKIRTLISDTNEHDLMARRKEISLRSSKLRVRIDKWRKIQQQLCPMVGDKIAGQAVSAPLVHEEMLYLPSDFPSEVEQRTLHLSNLAKEEIRWREGQAFDALRAIQNVVKTISALRGQKIKNDRQQKQNTRAGDNIAEAIKLRDQHMVSYEAARQSLISLNAVGNFQLLTETDLYTKPVLDKRRVGDSHHTDGALWRHPAMVLVEELQPEASSSNKQEMAAKSSEVRPGHTAYAKQKAAMYRRRAETAQKLIGDIGYSSLLEPNSSLVERVKQERKEEAEFIAKAISVSVA</sequence>
<dbReference type="InterPro" id="IPR040521">
    <property type="entry name" value="KDZ"/>
</dbReference>
<accession>A0AAV9Z823</accession>
<reference evidence="2 3" key="1">
    <citation type="journal article" date="2024" name="J Genomics">
        <title>Draft genome sequencing and assembly of Favolaschia claudopus CIRM-BRFM 2984 isolated from oak limbs.</title>
        <authorList>
            <person name="Navarro D."/>
            <person name="Drula E."/>
            <person name="Chaduli D."/>
            <person name="Cazenave R."/>
            <person name="Ahrendt S."/>
            <person name="Wang J."/>
            <person name="Lipzen A."/>
            <person name="Daum C."/>
            <person name="Barry K."/>
            <person name="Grigoriev I.V."/>
            <person name="Favel A."/>
            <person name="Rosso M.N."/>
            <person name="Martin F."/>
        </authorList>
    </citation>
    <scope>NUCLEOTIDE SEQUENCE [LARGE SCALE GENOMIC DNA]</scope>
    <source>
        <strain evidence="2 3">CIRM-BRFM 2984</strain>
    </source>
</reference>
<organism evidence="2 3">
    <name type="scientific">Favolaschia claudopus</name>
    <dbReference type="NCBI Taxonomy" id="2862362"/>
    <lineage>
        <taxon>Eukaryota</taxon>
        <taxon>Fungi</taxon>
        <taxon>Dikarya</taxon>
        <taxon>Basidiomycota</taxon>
        <taxon>Agaricomycotina</taxon>
        <taxon>Agaricomycetes</taxon>
        <taxon>Agaricomycetidae</taxon>
        <taxon>Agaricales</taxon>
        <taxon>Marasmiineae</taxon>
        <taxon>Mycenaceae</taxon>
        <taxon>Favolaschia</taxon>
    </lineage>
</organism>
<proteinExistence type="predicted"/>
<keyword evidence="3" id="KW-1185">Reference proteome</keyword>
<dbReference type="Pfam" id="PF18758">
    <property type="entry name" value="KDZ"/>
    <property type="match status" value="1"/>
</dbReference>
<dbReference type="EMBL" id="JAWWNJ010000187">
    <property type="protein sequence ID" value="KAK6974175.1"/>
    <property type="molecule type" value="Genomic_DNA"/>
</dbReference>
<feature type="region of interest" description="Disordered" evidence="1">
    <location>
        <begin position="399"/>
        <end position="421"/>
    </location>
</feature>